<dbReference type="EMBL" id="FOPC01000001">
    <property type="protein sequence ID" value="SFG03758.1"/>
    <property type="molecule type" value="Genomic_DNA"/>
</dbReference>
<keyword evidence="2" id="KW-1185">Reference proteome</keyword>
<evidence type="ECO:0000313" key="2">
    <source>
        <dbReference type="Proteomes" id="UP000199642"/>
    </source>
</evidence>
<protein>
    <submittedName>
        <fullName evidence="1">Helix-turn-helix domain-containing protein</fullName>
    </submittedName>
</protein>
<dbReference type="Proteomes" id="UP000199642">
    <property type="component" value="Unassembled WGS sequence"/>
</dbReference>
<proteinExistence type="predicted"/>
<dbReference type="AlphaFoldDB" id="A0A1I2NJF5"/>
<dbReference type="Gene3D" id="1.10.10.60">
    <property type="entry name" value="Homeodomain-like"/>
    <property type="match status" value="1"/>
</dbReference>
<organism evidence="1 2">
    <name type="scientific">Algoriphagus hitonicola</name>
    <dbReference type="NCBI Taxonomy" id="435880"/>
    <lineage>
        <taxon>Bacteria</taxon>
        <taxon>Pseudomonadati</taxon>
        <taxon>Bacteroidota</taxon>
        <taxon>Cytophagia</taxon>
        <taxon>Cytophagales</taxon>
        <taxon>Cyclobacteriaceae</taxon>
        <taxon>Algoriphagus</taxon>
    </lineage>
</organism>
<reference evidence="2" key="1">
    <citation type="submission" date="2016-10" db="EMBL/GenBank/DDBJ databases">
        <authorList>
            <person name="Varghese N."/>
            <person name="Submissions S."/>
        </authorList>
    </citation>
    <scope>NUCLEOTIDE SEQUENCE [LARGE SCALE GENOMIC DNA]</scope>
    <source>
        <strain evidence="2">DSM 19315</strain>
    </source>
</reference>
<evidence type="ECO:0000313" key="1">
    <source>
        <dbReference type="EMBL" id="SFG03758.1"/>
    </source>
</evidence>
<dbReference type="RefSeq" id="WP_177188396.1">
    <property type="nucleotide sequence ID" value="NZ_FOPC01000001.1"/>
</dbReference>
<sequence>MRTYRAKSRQEIAEEFGISAKTLTRWIQKENLSITRGLVSPKEQELIYLKFGMHQKAS</sequence>
<accession>A0A1I2NJF5</accession>
<name>A0A1I2NJF5_9BACT</name>
<gene>
    <name evidence="1" type="ORF">SAMN04487988_101153</name>
</gene>